<feature type="transmembrane region" description="Helical" evidence="1">
    <location>
        <begin position="219"/>
        <end position="243"/>
    </location>
</feature>
<feature type="transmembrane region" description="Helical" evidence="1">
    <location>
        <begin position="276"/>
        <end position="295"/>
    </location>
</feature>
<keyword evidence="1" id="KW-0472">Membrane</keyword>
<protein>
    <recommendedName>
        <fullName evidence="2">DUF6533 domain-containing protein</fullName>
    </recommendedName>
</protein>
<feature type="transmembrane region" description="Helical" evidence="1">
    <location>
        <begin position="105"/>
        <end position="122"/>
    </location>
</feature>
<feature type="non-terminal residue" evidence="3">
    <location>
        <position position="1"/>
    </location>
</feature>
<dbReference type="Proteomes" id="UP001219525">
    <property type="component" value="Unassembled WGS sequence"/>
</dbReference>
<feature type="transmembrane region" description="Helical" evidence="1">
    <location>
        <begin position="172"/>
        <end position="194"/>
    </location>
</feature>
<dbReference type="EMBL" id="JARJCW010000001">
    <property type="protein sequence ID" value="KAJ7230259.1"/>
    <property type="molecule type" value="Genomic_DNA"/>
</dbReference>
<evidence type="ECO:0000313" key="3">
    <source>
        <dbReference type="EMBL" id="KAJ7230259.1"/>
    </source>
</evidence>
<reference evidence="3" key="1">
    <citation type="submission" date="2023-03" db="EMBL/GenBank/DDBJ databases">
        <title>Massive genome expansion in bonnet fungi (Mycena s.s.) driven by repeated elements and novel gene families across ecological guilds.</title>
        <authorList>
            <consortium name="Lawrence Berkeley National Laboratory"/>
            <person name="Harder C.B."/>
            <person name="Miyauchi S."/>
            <person name="Viragh M."/>
            <person name="Kuo A."/>
            <person name="Thoen E."/>
            <person name="Andreopoulos B."/>
            <person name="Lu D."/>
            <person name="Skrede I."/>
            <person name="Drula E."/>
            <person name="Henrissat B."/>
            <person name="Morin E."/>
            <person name="Kohler A."/>
            <person name="Barry K."/>
            <person name="LaButti K."/>
            <person name="Morin E."/>
            <person name="Salamov A."/>
            <person name="Lipzen A."/>
            <person name="Mereny Z."/>
            <person name="Hegedus B."/>
            <person name="Baldrian P."/>
            <person name="Stursova M."/>
            <person name="Weitz H."/>
            <person name="Taylor A."/>
            <person name="Grigoriev I.V."/>
            <person name="Nagy L.G."/>
            <person name="Martin F."/>
            <person name="Kauserud H."/>
        </authorList>
    </citation>
    <scope>NUCLEOTIDE SEQUENCE</scope>
    <source>
        <strain evidence="3">9144</strain>
    </source>
</reference>
<comment type="caution">
    <text evidence="3">The sequence shown here is derived from an EMBL/GenBank/DDBJ whole genome shotgun (WGS) entry which is preliminary data.</text>
</comment>
<dbReference type="AlphaFoldDB" id="A0AAD6YUX0"/>
<evidence type="ECO:0000256" key="1">
    <source>
        <dbReference type="SAM" id="Phobius"/>
    </source>
</evidence>
<feature type="domain" description="DUF6533" evidence="2">
    <location>
        <begin position="72"/>
        <end position="116"/>
    </location>
</feature>
<sequence>CLALPRRAVYSPGATDQSIPTQNWKRVADTRHWHLPPLTVPILRVVTDRIMSDLQPKELETLIAHNTASRFTIVSSLCLYVYDYILTFPAEVEYFWGSAWTSVKIIFFFNRYFTFLAAGYLSFSRLDRLPTPSLCFDEEAEIFLSVACIGGAQVIMQLRVHALYGHDRVLKIVLSALFFMSISSELGIAIAKLVQDNGTSIVQPLPFLMDPLSLCVPQIPTYLLMYPVPIMAFDTILFTLVVFKVYLTQRQEMADATCTWVGTSTRLIQIMFRDSVIYFACTVGINLFNLLVWTLGPLDLFTVGTAWAVTVPVMAANRILFNMRKEFNQSTTVTMDDEMLGLSTE</sequence>
<evidence type="ECO:0000313" key="4">
    <source>
        <dbReference type="Proteomes" id="UP001219525"/>
    </source>
</evidence>
<keyword evidence="4" id="KW-1185">Reference proteome</keyword>
<keyword evidence="1" id="KW-0812">Transmembrane</keyword>
<name>A0AAD6YUX0_9AGAR</name>
<dbReference type="InterPro" id="IPR045340">
    <property type="entry name" value="DUF6533"/>
</dbReference>
<accession>A0AAD6YUX0</accession>
<feature type="transmembrane region" description="Helical" evidence="1">
    <location>
        <begin position="301"/>
        <end position="321"/>
    </location>
</feature>
<organism evidence="3 4">
    <name type="scientific">Mycena pura</name>
    <dbReference type="NCBI Taxonomy" id="153505"/>
    <lineage>
        <taxon>Eukaryota</taxon>
        <taxon>Fungi</taxon>
        <taxon>Dikarya</taxon>
        <taxon>Basidiomycota</taxon>
        <taxon>Agaricomycotina</taxon>
        <taxon>Agaricomycetes</taxon>
        <taxon>Agaricomycetidae</taxon>
        <taxon>Agaricales</taxon>
        <taxon>Marasmiineae</taxon>
        <taxon>Mycenaceae</taxon>
        <taxon>Mycena</taxon>
    </lineage>
</organism>
<evidence type="ECO:0000259" key="2">
    <source>
        <dbReference type="Pfam" id="PF20151"/>
    </source>
</evidence>
<proteinExistence type="predicted"/>
<keyword evidence="1" id="KW-1133">Transmembrane helix</keyword>
<gene>
    <name evidence="3" type="ORF">GGX14DRAFT_582598</name>
</gene>
<dbReference type="Pfam" id="PF20151">
    <property type="entry name" value="DUF6533"/>
    <property type="match status" value="1"/>
</dbReference>